<sequence length="187" mass="20905">MTVHSLPLKGWVRTKRRVNAIELDVMALRYDLDGALDAGQYGLAWWAGQAMLTAAVELSLVESGVELRGQEDPVERACAALDALHRVNPVLAEAAWELWLRPQSSEGEIQRALDEILALIEQRLGLPWVLSRQQVVMRWAVSTSVLRAVAKQLGMAGAEDWYLGGSDSPDLDWYSEIVATLEQERRR</sequence>
<dbReference type="RefSeq" id="WP_306072704.1">
    <property type="nucleotide sequence ID" value="NZ_CP120988.1"/>
</dbReference>
<accession>A0ABY9IFX8</accession>
<reference evidence="1 2" key="1">
    <citation type="submission" date="2023-03" db="EMBL/GenBank/DDBJ databases">
        <title>Isolation and description of six Streptomyces strains from soil environments, able to metabolize different microbial glucans.</title>
        <authorList>
            <person name="Widen T."/>
            <person name="Larsbrink J."/>
        </authorList>
    </citation>
    <scope>NUCLEOTIDE SEQUENCE [LARGE SCALE GENOMIC DNA]</scope>
    <source>
        <strain evidence="1 2">Alt2</strain>
    </source>
</reference>
<dbReference type="EMBL" id="CP120988">
    <property type="protein sequence ID" value="WLQ54108.1"/>
    <property type="molecule type" value="Genomic_DNA"/>
</dbReference>
<evidence type="ECO:0000313" key="1">
    <source>
        <dbReference type="EMBL" id="WLQ54108.1"/>
    </source>
</evidence>
<proteinExistence type="predicted"/>
<keyword evidence="2" id="KW-1185">Reference proteome</keyword>
<protein>
    <submittedName>
        <fullName evidence="1">Uncharacterized protein</fullName>
    </submittedName>
</protein>
<name>A0ABY9IFX8_9ACTN</name>
<gene>
    <name evidence="1" type="ORF">P8A19_01000</name>
</gene>
<evidence type="ECO:0000313" key="2">
    <source>
        <dbReference type="Proteomes" id="UP001235744"/>
    </source>
</evidence>
<organism evidence="1 2">
    <name type="scientific">Streptomyces poriferorum</name>
    <dbReference type="NCBI Taxonomy" id="2798799"/>
    <lineage>
        <taxon>Bacteria</taxon>
        <taxon>Bacillati</taxon>
        <taxon>Actinomycetota</taxon>
        <taxon>Actinomycetes</taxon>
        <taxon>Kitasatosporales</taxon>
        <taxon>Streptomycetaceae</taxon>
        <taxon>Streptomyces</taxon>
    </lineage>
</organism>
<dbReference type="Proteomes" id="UP001235744">
    <property type="component" value="Chromosome"/>
</dbReference>